<dbReference type="PANTHER" id="PTHR13696:SF52">
    <property type="entry name" value="PARA FAMILY PROTEIN CT_582"/>
    <property type="match status" value="1"/>
</dbReference>
<protein>
    <submittedName>
        <fullName evidence="2">ParA family protein</fullName>
    </submittedName>
</protein>
<dbReference type="Gene3D" id="3.40.50.300">
    <property type="entry name" value="P-loop containing nucleotide triphosphate hydrolases"/>
    <property type="match status" value="1"/>
</dbReference>
<keyword evidence="2" id="KW-0614">Plasmid</keyword>
<dbReference type="InterPro" id="IPR027417">
    <property type="entry name" value="P-loop_NTPase"/>
</dbReference>
<organism evidence="2">
    <name type="scientific">Singulisphaera sp. Ch08</name>
    <dbReference type="NCBI Taxonomy" id="3120278"/>
    <lineage>
        <taxon>Bacteria</taxon>
        <taxon>Pseudomonadati</taxon>
        <taxon>Planctomycetota</taxon>
        <taxon>Planctomycetia</taxon>
        <taxon>Isosphaerales</taxon>
        <taxon>Isosphaeraceae</taxon>
        <taxon>Singulisphaera</taxon>
    </lineage>
</organism>
<evidence type="ECO:0000259" key="1">
    <source>
        <dbReference type="Pfam" id="PF13614"/>
    </source>
</evidence>
<sequence>MRTIAFLNKKGGVGKTSTCHHLAGTLARRGLRILLVDADPQASLTQGLLGPEVARHLKPRETIAGLFDDACDADMETLIRPASVPGVSLLAGSSRMDKFNALEPWTTGDSQYILRDALREVAGDFDLTLIDCPPHIYLCAWSAMVAAQGIVVPLQAEDYGAQGVAAIQGSIDHVRAGANPRLTVLGFLLTMFQKSLAVHAGYAADLRAIYGDAVFETVVPHAKDFKESVMLRKPVVAYKPRSAAAKAIDALADELLARLDARVADEPRRVA</sequence>
<name>A0AAU7CTY4_9BACT</name>
<gene>
    <name evidence="2" type="ORF">V5E97_40205</name>
</gene>
<geneLocation type="plasmid" evidence="2">
    <name>pSnCh</name>
</geneLocation>
<evidence type="ECO:0000313" key="2">
    <source>
        <dbReference type="EMBL" id="XBH08493.1"/>
    </source>
</evidence>
<dbReference type="InterPro" id="IPR025669">
    <property type="entry name" value="AAA_dom"/>
</dbReference>
<dbReference type="PANTHER" id="PTHR13696">
    <property type="entry name" value="P-LOOP CONTAINING NUCLEOSIDE TRIPHOSPHATE HYDROLASE"/>
    <property type="match status" value="1"/>
</dbReference>
<dbReference type="CDD" id="cd02042">
    <property type="entry name" value="ParAB_family"/>
    <property type="match status" value="1"/>
</dbReference>
<feature type="domain" description="AAA" evidence="1">
    <location>
        <begin position="1"/>
        <end position="183"/>
    </location>
</feature>
<accession>A0AAU7CTY4</accession>
<dbReference type="EMBL" id="CP155448">
    <property type="protein sequence ID" value="XBH08493.1"/>
    <property type="molecule type" value="Genomic_DNA"/>
</dbReference>
<dbReference type="RefSeq" id="WP_406701364.1">
    <property type="nucleotide sequence ID" value="NZ_CP155448.1"/>
</dbReference>
<reference evidence="2" key="1">
    <citation type="submission" date="2024-05" db="EMBL/GenBank/DDBJ databases">
        <title>Planctomycetes of the genus Singulisphaera possess chitinolytic capabilities.</title>
        <authorList>
            <person name="Ivanova A."/>
        </authorList>
    </citation>
    <scope>NUCLEOTIDE SEQUENCE</scope>
    <source>
        <strain evidence="2">Ch08T</strain>
        <plasmid evidence="2">pSnCh</plasmid>
    </source>
</reference>
<dbReference type="SUPFAM" id="SSF52540">
    <property type="entry name" value="P-loop containing nucleoside triphosphate hydrolases"/>
    <property type="match status" value="1"/>
</dbReference>
<dbReference type="Pfam" id="PF13614">
    <property type="entry name" value="AAA_31"/>
    <property type="match status" value="1"/>
</dbReference>
<dbReference type="AlphaFoldDB" id="A0AAU7CTY4"/>
<dbReference type="InterPro" id="IPR050678">
    <property type="entry name" value="DNA_Partitioning_ATPase"/>
</dbReference>
<proteinExistence type="predicted"/>